<sequence>MGAGQHPWRAKPDQKHYLEDDEGVVYRHDGSLPPRPHSTVQKKRQVLGLDLPIAILTFSLAFVTACLVVVAGLLGHKVIQLERTLPSVINTQVNTSTSHPQEQQQPLLPISASLTETIQVSVPGWSYFGCYYDNSDRVLSDYVQYDKENLTNQICADKCTDRIYQYFGTTNGRRCFCGSTADKLKRAPDWGCHAQCPGQKNVFEAWGCGLVYKRKGDLRPSKHLSVDIPLLQSDSCFVFMRTYDIHTCVFQTVRRRACY</sequence>
<protein>
    <submittedName>
        <fullName evidence="9">Podospora anserina S mat+ genomic DNA chromosome 7, supercontig 3</fullName>
    </submittedName>
</protein>
<evidence type="ECO:0000256" key="6">
    <source>
        <dbReference type="ARBA" id="ARBA00023180"/>
    </source>
</evidence>
<feature type="transmembrane region" description="Helical" evidence="7">
    <location>
        <begin position="53"/>
        <end position="74"/>
    </location>
</feature>
<dbReference type="eggNOG" id="ENOG502T10A">
    <property type="taxonomic scope" value="Eukaryota"/>
</dbReference>
<dbReference type="PROSITE" id="PS51212">
    <property type="entry name" value="WSC"/>
    <property type="match status" value="1"/>
</dbReference>
<evidence type="ECO:0000256" key="4">
    <source>
        <dbReference type="ARBA" id="ARBA00022989"/>
    </source>
</evidence>
<organism evidence="9">
    <name type="scientific">Podospora anserina (strain S / ATCC MYA-4624 / DSM 980 / FGSC 10383)</name>
    <name type="common">Pleurage anserina</name>
    <dbReference type="NCBI Taxonomy" id="515849"/>
    <lineage>
        <taxon>Eukaryota</taxon>
        <taxon>Fungi</taxon>
        <taxon>Dikarya</taxon>
        <taxon>Ascomycota</taxon>
        <taxon>Pezizomycotina</taxon>
        <taxon>Sordariomycetes</taxon>
        <taxon>Sordariomycetidae</taxon>
        <taxon>Sordariales</taxon>
        <taxon>Podosporaceae</taxon>
        <taxon>Podospora</taxon>
        <taxon>Podospora anserina</taxon>
    </lineage>
</organism>
<evidence type="ECO:0000259" key="8">
    <source>
        <dbReference type="PROSITE" id="PS51212"/>
    </source>
</evidence>
<reference evidence="10" key="4">
    <citation type="submission" date="2014-09" db="EMBL/GenBank/DDBJ databases">
        <title>Maintaining two mating types: Structure of the mating type locus and its role in heterokaryosis in Podospora anserina.</title>
        <authorList>
            <person name="Grognet P."/>
            <person name="Bidard F."/>
            <person name="Kuchly C."/>
            <person name="Chan Ho Tong L."/>
            <person name="Coppin E."/>
            <person name="Ait Benkhali J."/>
            <person name="Couloux A."/>
            <person name="Wincker P."/>
            <person name="Debuchy R."/>
            <person name="Silar P."/>
        </authorList>
    </citation>
    <scope>NUCLEOTIDE SEQUENCE</scope>
</reference>
<keyword evidence="11" id="KW-1185">Reference proteome</keyword>
<dbReference type="PANTHER" id="PTHR24269">
    <property type="entry name" value="KREMEN PROTEIN"/>
    <property type="match status" value="1"/>
</dbReference>
<evidence type="ECO:0000313" key="10">
    <source>
        <dbReference type="EMBL" id="CDP32705.1"/>
    </source>
</evidence>
<accession>B2ANU0</accession>
<dbReference type="HOGENOM" id="CLU_1074089_0_0_1"/>
<dbReference type="RefSeq" id="XP_001905403.1">
    <property type="nucleotide sequence ID" value="XM_001905368.1"/>
</dbReference>
<keyword evidence="2 7" id="KW-0812">Transmembrane</keyword>
<keyword evidence="4 7" id="KW-1133">Transmembrane helix</keyword>
<dbReference type="OrthoDB" id="4577159at2759"/>
<dbReference type="Pfam" id="PF01822">
    <property type="entry name" value="WSC"/>
    <property type="match status" value="1"/>
</dbReference>
<evidence type="ECO:0000256" key="3">
    <source>
        <dbReference type="ARBA" id="ARBA00022729"/>
    </source>
</evidence>
<dbReference type="GO" id="GO:0005886">
    <property type="term" value="C:plasma membrane"/>
    <property type="evidence" value="ECO:0007669"/>
    <property type="project" value="TreeGrafter"/>
</dbReference>
<keyword evidence="5 7" id="KW-0472">Membrane</keyword>
<dbReference type="EMBL" id="CU633873">
    <property type="protein sequence ID" value="CAP65644.1"/>
    <property type="molecule type" value="Genomic_DNA"/>
</dbReference>
<reference evidence="9 11" key="1">
    <citation type="journal article" date="2008" name="Genome Biol.">
        <title>The genome sequence of the model ascomycete fungus Podospora anserina.</title>
        <authorList>
            <person name="Espagne E."/>
            <person name="Lespinet O."/>
            <person name="Malagnac F."/>
            <person name="Da Silva C."/>
            <person name="Jaillon O."/>
            <person name="Porcel B.M."/>
            <person name="Couloux A."/>
            <person name="Aury J.-M."/>
            <person name="Segurens B."/>
            <person name="Poulain J."/>
            <person name="Anthouard V."/>
            <person name="Grossetete S."/>
            <person name="Khalili H."/>
            <person name="Coppin E."/>
            <person name="Dequard-Chablat M."/>
            <person name="Picard M."/>
            <person name="Contamine V."/>
            <person name="Arnaise S."/>
            <person name="Bourdais A."/>
            <person name="Berteaux-Lecellier V."/>
            <person name="Gautheret D."/>
            <person name="de Vries R.P."/>
            <person name="Battaglia E."/>
            <person name="Coutinho P.M."/>
            <person name="Danchin E.G.J."/>
            <person name="Henrissat B."/>
            <person name="El Khoury R."/>
            <person name="Sainsard-Chanet A."/>
            <person name="Boivin A."/>
            <person name="Pinan-Lucarre B."/>
            <person name="Sellem C.H."/>
            <person name="Debuchy R."/>
            <person name="Wincker P."/>
            <person name="Weissenbach J."/>
            <person name="Silar P."/>
        </authorList>
    </citation>
    <scope>NUCLEOTIDE SEQUENCE [LARGE SCALE GENOMIC DNA]</scope>
    <source>
        <strain evidence="11">S / ATCC MYA-4624 / DSM 980 / FGSC 10383</strain>
        <strain evidence="9">S mat+</strain>
    </source>
</reference>
<dbReference type="InParanoid" id="B2ANU0"/>
<reference evidence="11" key="3">
    <citation type="journal article" date="2014" name="Genetics">
        <title>Maintaining two mating types: Structure of the mating type locus and its role in heterokaryosis in Podospora anserina.</title>
        <authorList>
            <person name="Grognet P."/>
            <person name="Bidard F."/>
            <person name="Kuchly C."/>
            <person name="Tong L.C.H."/>
            <person name="Coppin E."/>
            <person name="Benkhali J.A."/>
            <person name="Couloux A."/>
            <person name="Wincker P."/>
            <person name="Debuchy R."/>
            <person name="Silar P."/>
        </authorList>
    </citation>
    <scope>GENOME REANNOTATION</scope>
    <source>
        <strain evidence="11">S / ATCC MYA-4624 / DSM 980 / FGSC 10383</strain>
    </source>
</reference>
<evidence type="ECO:0000313" key="11">
    <source>
        <dbReference type="Proteomes" id="UP000001197"/>
    </source>
</evidence>
<keyword evidence="6" id="KW-0325">Glycoprotein</keyword>
<dbReference type="InterPro" id="IPR051836">
    <property type="entry name" value="Kremen_rcpt"/>
</dbReference>
<dbReference type="PANTHER" id="PTHR24269:SF16">
    <property type="entry name" value="PROTEIN SLG1"/>
    <property type="match status" value="1"/>
</dbReference>
<evidence type="ECO:0000256" key="5">
    <source>
        <dbReference type="ARBA" id="ARBA00023136"/>
    </source>
</evidence>
<evidence type="ECO:0000256" key="7">
    <source>
        <dbReference type="SAM" id="Phobius"/>
    </source>
</evidence>
<dbReference type="GeneID" id="6189760"/>
<dbReference type="KEGG" id="pan:PODANSg2428"/>
<gene>
    <name evidence="9" type="ORF">PODANS_7_1470</name>
</gene>
<dbReference type="InterPro" id="IPR002889">
    <property type="entry name" value="WSC_carb-bd"/>
</dbReference>
<name>B2ANU0_PODAN</name>
<reference evidence="9" key="2">
    <citation type="submission" date="2008-07" db="EMBL/GenBank/DDBJ databases">
        <authorList>
            <person name="Genoscope - CEA"/>
        </authorList>
    </citation>
    <scope>NUCLEOTIDE SEQUENCE</scope>
    <source>
        <strain evidence="9">S mat+</strain>
    </source>
</reference>
<evidence type="ECO:0000256" key="2">
    <source>
        <dbReference type="ARBA" id="ARBA00022692"/>
    </source>
</evidence>
<evidence type="ECO:0000256" key="1">
    <source>
        <dbReference type="ARBA" id="ARBA00004167"/>
    </source>
</evidence>
<comment type="subcellular location">
    <subcellularLocation>
        <location evidence="1">Membrane</location>
        <topology evidence="1">Single-pass membrane protein</topology>
    </subcellularLocation>
</comment>
<dbReference type="AlphaFoldDB" id="B2ANU0"/>
<evidence type="ECO:0000313" key="9">
    <source>
        <dbReference type="EMBL" id="CAP65644.1"/>
    </source>
</evidence>
<dbReference type="EMBL" id="FO904942">
    <property type="protein sequence ID" value="CDP32705.1"/>
    <property type="molecule type" value="Genomic_DNA"/>
</dbReference>
<dbReference type="Proteomes" id="UP000001197">
    <property type="component" value="Chromosome 7"/>
</dbReference>
<feature type="domain" description="WSC" evidence="8">
    <location>
        <begin position="124"/>
        <end position="221"/>
    </location>
</feature>
<proteinExistence type="predicted"/>
<dbReference type="VEuPathDB" id="FungiDB:PODANS_7_1470"/>
<keyword evidence="3" id="KW-0732">Signal</keyword>
<dbReference type="SMART" id="SM00321">
    <property type="entry name" value="WSC"/>
    <property type="match status" value="1"/>
</dbReference>